<reference evidence="1 2" key="1">
    <citation type="journal article" date="2008" name="Nature">
        <title>The genome of Laccaria bicolor provides insights into mycorrhizal symbiosis.</title>
        <authorList>
            <person name="Martin F."/>
            <person name="Aerts A."/>
            <person name="Ahren D."/>
            <person name="Brun A."/>
            <person name="Danchin E.G.J."/>
            <person name="Duchaussoy F."/>
            <person name="Gibon J."/>
            <person name="Kohler A."/>
            <person name="Lindquist E."/>
            <person name="Pereda V."/>
            <person name="Salamov A."/>
            <person name="Shapiro H.J."/>
            <person name="Wuyts J."/>
            <person name="Blaudez D."/>
            <person name="Buee M."/>
            <person name="Brokstein P."/>
            <person name="Canbaeck B."/>
            <person name="Cohen D."/>
            <person name="Courty P.E."/>
            <person name="Coutinho P.M."/>
            <person name="Delaruelle C."/>
            <person name="Detter J.C."/>
            <person name="Deveau A."/>
            <person name="DiFazio S."/>
            <person name="Duplessis S."/>
            <person name="Fraissinet-Tachet L."/>
            <person name="Lucic E."/>
            <person name="Frey-Klett P."/>
            <person name="Fourrey C."/>
            <person name="Feussner I."/>
            <person name="Gay G."/>
            <person name="Grimwood J."/>
            <person name="Hoegger P.J."/>
            <person name="Jain P."/>
            <person name="Kilaru S."/>
            <person name="Labbe J."/>
            <person name="Lin Y.C."/>
            <person name="Legue V."/>
            <person name="Le Tacon F."/>
            <person name="Marmeisse R."/>
            <person name="Melayah D."/>
            <person name="Montanini B."/>
            <person name="Muratet M."/>
            <person name="Nehls U."/>
            <person name="Niculita-Hirzel H."/>
            <person name="Oudot-Le Secq M.P."/>
            <person name="Peter M."/>
            <person name="Quesneville H."/>
            <person name="Rajashekar B."/>
            <person name="Reich M."/>
            <person name="Rouhier N."/>
            <person name="Schmutz J."/>
            <person name="Yin T."/>
            <person name="Chalot M."/>
            <person name="Henrissat B."/>
            <person name="Kuees U."/>
            <person name="Lucas S."/>
            <person name="Van de Peer Y."/>
            <person name="Podila G.K."/>
            <person name="Polle A."/>
            <person name="Pukkila P.J."/>
            <person name="Richardson P.M."/>
            <person name="Rouze P."/>
            <person name="Sanders I.R."/>
            <person name="Stajich J.E."/>
            <person name="Tunlid A."/>
            <person name="Tuskan G."/>
            <person name="Grigoriev I.V."/>
        </authorList>
    </citation>
    <scope>NUCLEOTIDE SEQUENCE [LARGE SCALE GENOMIC DNA]</scope>
    <source>
        <strain evidence="2">S238N-H82 / ATCC MYA-4686</strain>
    </source>
</reference>
<dbReference type="AlphaFoldDB" id="B0DVG4"/>
<sequence length="65" mass="6972">MLKNIVSACTSELSKQQIMKLAEGKSAGLSQSMMAHLQDSSCRPFLVYPEASTAKLEKGLSDPGQ</sequence>
<evidence type="ECO:0000313" key="1">
    <source>
        <dbReference type="EMBL" id="EDR01417.1"/>
    </source>
</evidence>
<dbReference type="EMBL" id="DS547139">
    <property type="protein sequence ID" value="EDR01417.1"/>
    <property type="molecule type" value="Genomic_DNA"/>
</dbReference>
<dbReference type="RefSeq" id="XP_001887962.1">
    <property type="nucleotide sequence ID" value="XM_001887927.1"/>
</dbReference>
<dbReference type="HOGENOM" id="CLU_2850112_0_0_1"/>
<dbReference type="InParanoid" id="B0DVG4"/>
<organism evidence="2">
    <name type="scientific">Laccaria bicolor (strain S238N-H82 / ATCC MYA-4686)</name>
    <name type="common">Bicoloured deceiver</name>
    <name type="synonym">Laccaria laccata var. bicolor</name>
    <dbReference type="NCBI Taxonomy" id="486041"/>
    <lineage>
        <taxon>Eukaryota</taxon>
        <taxon>Fungi</taxon>
        <taxon>Dikarya</taxon>
        <taxon>Basidiomycota</taxon>
        <taxon>Agaricomycotina</taxon>
        <taxon>Agaricomycetes</taxon>
        <taxon>Agaricomycetidae</taxon>
        <taxon>Agaricales</taxon>
        <taxon>Agaricineae</taxon>
        <taxon>Hydnangiaceae</taxon>
        <taxon>Laccaria</taxon>
    </lineage>
</organism>
<keyword evidence="2" id="KW-1185">Reference proteome</keyword>
<name>B0DVG4_LACBS</name>
<evidence type="ECO:0000313" key="2">
    <source>
        <dbReference type="Proteomes" id="UP000001194"/>
    </source>
</evidence>
<accession>B0DVG4</accession>
<proteinExistence type="predicted"/>
<dbReference type="GeneID" id="6083613"/>
<dbReference type="Proteomes" id="UP000001194">
    <property type="component" value="Unassembled WGS sequence"/>
</dbReference>
<gene>
    <name evidence="1" type="ORF">LACBIDRAFT_310974</name>
</gene>
<dbReference type="KEGG" id="lbc:LACBIDRAFT_310974"/>
<protein>
    <submittedName>
        <fullName evidence="1">Predicted protein</fullName>
    </submittedName>
</protein>